<feature type="domain" description="Coenzyme PQQ synthesis protein F-like C-terminal lobe" evidence="18">
    <location>
        <begin position="745"/>
        <end position="844"/>
    </location>
</feature>
<dbReference type="Pfam" id="PF16187">
    <property type="entry name" value="Peptidase_M16_M"/>
    <property type="match status" value="1"/>
</dbReference>
<keyword evidence="20" id="KW-1185">Reference proteome</keyword>
<evidence type="ECO:0000256" key="13">
    <source>
        <dbReference type="ARBA" id="ARBA00033450"/>
    </source>
</evidence>
<dbReference type="RefSeq" id="WP_220103114.1">
    <property type="nucleotide sequence ID" value="NZ_JAHZSS010000004.1"/>
</dbReference>
<evidence type="ECO:0000256" key="10">
    <source>
        <dbReference type="ARBA" id="ARBA00023049"/>
    </source>
</evidence>
<dbReference type="PANTHER" id="PTHR43690:SF18">
    <property type="entry name" value="INSULIN-DEGRADING ENZYME-RELATED"/>
    <property type="match status" value="1"/>
</dbReference>
<evidence type="ECO:0000259" key="15">
    <source>
        <dbReference type="Pfam" id="PF00675"/>
    </source>
</evidence>
<dbReference type="InterPro" id="IPR050626">
    <property type="entry name" value="Peptidase_M16"/>
</dbReference>
<dbReference type="Pfam" id="PF22456">
    <property type="entry name" value="PqqF-like_C_4"/>
    <property type="match status" value="1"/>
</dbReference>
<evidence type="ECO:0000259" key="17">
    <source>
        <dbReference type="Pfam" id="PF16187"/>
    </source>
</evidence>
<evidence type="ECO:0000256" key="3">
    <source>
        <dbReference type="ARBA" id="ARBA00007261"/>
    </source>
</evidence>
<feature type="domain" description="Peptidase M16 C-terminal" evidence="16">
    <location>
        <begin position="181"/>
        <end position="359"/>
    </location>
</feature>
<comment type="cofactor">
    <cofactor evidence="1">
        <name>Zn(2+)</name>
        <dbReference type="ChEBI" id="CHEBI:29105"/>
    </cofactor>
</comment>
<feature type="domain" description="Peptidase M16 middle/third" evidence="17">
    <location>
        <begin position="365"/>
        <end position="639"/>
    </location>
</feature>
<dbReference type="InterPro" id="IPR001431">
    <property type="entry name" value="Pept_M16_Zn_BS"/>
</dbReference>
<dbReference type="Pfam" id="PF00675">
    <property type="entry name" value="Peptidase_M16"/>
    <property type="match status" value="1"/>
</dbReference>
<dbReference type="InterPro" id="IPR032632">
    <property type="entry name" value="Peptidase_M16_M"/>
</dbReference>
<dbReference type="EC" id="3.4.24.55" evidence="4"/>
<evidence type="ECO:0000313" key="19">
    <source>
        <dbReference type="EMBL" id="MBW8190425.1"/>
    </source>
</evidence>
<evidence type="ECO:0000259" key="16">
    <source>
        <dbReference type="Pfam" id="PF05193"/>
    </source>
</evidence>
<evidence type="ECO:0000256" key="9">
    <source>
        <dbReference type="ARBA" id="ARBA00022833"/>
    </source>
</evidence>
<dbReference type="InterPro" id="IPR011249">
    <property type="entry name" value="Metalloenz_LuxS/M16"/>
</dbReference>
<dbReference type="PANTHER" id="PTHR43690">
    <property type="entry name" value="NARDILYSIN"/>
    <property type="match status" value="1"/>
</dbReference>
<evidence type="ECO:0000256" key="7">
    <source>
        <dbReference type="ARBA" id="ARBA00022723"/>
    </source>
</evidence>
<keyword evidence="9" id="KW-0862">Zinc</keyword>
<comment type="caution">
    <text evidence="19">The sequence shown here is derived from an EMBL/GenBank/DDBJ whole genome shotgun (WGS) entry which is preliminary data.</text>
</comment>
<dbReference type="InterPro" id="IPR054734">
    <property type="entry name" value="PqqF-like_C_4"/>
</dbReference>
<reference evidence="19" key="1">
    <citation type="submission" date="2021-07" db="EMBL/GenBank/DDBJ databases">
        <title>Neiella marina sp. nov., isolated from the intestinal content of sea cucumber Apostichopus japonicus.</title>
        <authorList>
            <person name="Bai X."/>
        </authorList>
    </citation>
    <scope>NUCLEOTIDE SEQUENCE</scope>
    <source>
        <strain evidence="19">126</strain>
    </source>
</reference>
<dbReference type="EMBL" id="JAHZSS010000004">
    <property type="protein sequence ID" value="MBW8190425.1"/>
    <property type="molecule type" value="Genomic_DNA"/>
</dbReference>
<evidence type="ECO:0000256" key="14">
    <source>
        <dbReference type="RuleBase" id="RU004447"/>
    </source>
</evidence>
<protein>
    <recommendedName>
        <fullName evidence="5">Protease 3</fullName>
        <ecNumber evidence="4">3.4.24.55</ecNumber>
    </recommendedName>
    <alternativeName>
        <fullName evidence="13">Pitrilysin</fullName>
    </alternativeName>
    <alternativeName>
        <fullName evidence="12">Protease III</fullName>
    </alternativeName>
    <alternativeName>
        <fullName evidence="11">Protease pi</fullName>
    </alternativeName>
</protein>
<evidence type="ECO:0000256" key="12">
    <source>
        <dbReference type="ARBA" id="ARBA00031184"/>
    </source>
</evidence>
<dbReference type="InterPro" id="IPR007863">
    <property type="entry name" value="Peptidase_M16_C"/>
</dbReference>
<evidence type="ECO:0000256" key="2">
    <source>
        <dbReference type="ARBA" id="ARBA00002184"/>
    </source>
</evidence>
<dbReference type="Pfam" id="PF05193">
    <property type="entry name" value="Peptidase_M16_C"/>
    <property type="match status" value="1"/>
</dbReference>
<comment type="function">
    <text evidence="2">Endopeptidase that degrades small peptides of less than 7 kDa, such as glucagon and insulin.</text>
</comment>
<sequence length="930" mass="106372">MLKSPQDHRQYRPVTLPNGLRVLLVADQKSEQGAAAMAVNVGQFDDPVDRPGMAHFLEHMLFLGTESYPVAGEYGEFMQRHGGSHNAWTGTEQTCFFFDCRAEAFGEALHRFSQFFICPCFNADCVDKERAAIESEYQMKVNDDTRRIYQVHKETVNPNHPFSRFSVGNLSTLHNEANSLRDEVMAFYRQQYDAKRMTLVILAPAELDEMEQAVHGLFADIASGNASERPKLEPLYLAEHLGIQIDVKPLRSMRRLLLTFPMPESARNYHTKPIALLSHLIGYEGPNSLYADLKHQGLINTLSAGGGIRGSNYHDFNISLNLTEKGWDNQDSIVRALFDLVALIKLQGVEPWRYQEKQNLMRQAFEFAEQPGALDTVSHLVQNMHRYAPEDYVFGDYAMERFEPEAIQQALDAINPNNMRLTRVHHDNDSDTVASWYHTPFKVQPFSQAQRDLWHQPALLDVEWQLPPANPFIQNKLKPRRQERSQSLPRLLVKRDGLKMWHGQSKRFHQPKGHLYIASDSPMVDAKPQHRAWTKLYVDMLYDELSEITYQAEIAGIGYELFAHTTGVSLHLGGFTGRQSFLLELIFERFQQPELSEQRFNEIQQQLLRNIKNQTNAGPLNRLFAALSNLIQPASLTPDVLGEYIANTRYQDILDFAAQWRKQIALEVLAYGDYTEWEARSLADQMASRAFQQGTPYDLPEKQIVSLQGMGQVEYQIDNSHQDSAVVVYYQSAYATPFRMALFALTNQLMSATFFNELRTRQQLGYSVGTGYMPMSSFPGLLFYVQSNVAAPHAILSAVDDFIQQFPLVLLELSEQSWQQTKASLMAQIMDKDSSLQEKSKRFWVSISNGDTLFDQRERILGELKNIQRTDVLRFIVESLKPTGSDRLVLHALGQSHSHLETDEESTRFESIADFQQQAERLTVKRGKIH</sequence>
<name>A0ABS7EDT6_9GAMM</name>
<evidence type="ECO:0000259" key="18">
    <source>
        <dbReference type="Pfam" id="PF22456"/>
    </source>
</evidence>
<feature type="domain" description="Peptidase M16 N-terminal" evidence="15">
    <location>
        <begin position="21"/>
        <end position="158"/>
    </location>
</feature>
<organism evidence="19 20">
    <name type="scientific">Neiella holothuriorum</name>
    <dbReference type="NCBI Taxonomy" id="2870530"/>
    <lineage>
        <taxon>Bacteria</taxon>
        <taxon>Pseudomonadati</taxon>
        <taxon>Pseudomonadota</taxon>
        <taxon>Gammaproteobacteria</taxon>
        <taxon>Alteromonadales</taxon>
        <taxon>Echinimonadaceae</taxon>
        <taxon>Neiella</taxon>
    </lineage>
</organism>
<keyword evidence="10" id="KW-0482">Metalloprotease</keyword>
<keyword evidence="8" id="KW-0378">Hydrolase</keyword>
<evidence type="ECO:0000256" key="8">
    <source>
        <dbReference type="ARBA" id="ARBA00022801"/>
    </source>
</evidence>
<dbReference type="Proteomes" id="UP001166251">
    <property type="component" value="Unassembled WGS sequence"/>
</dbReference>
<evidence type="ECO:0000256" key="5">
    <source>
        <dbReference type="ARBA" id="ARBA00017565"/>
    </source>
</evidence>
<keyword evidence="6" id="KW-0645">Protease</keyword>
<keyword evidence="7" id="KW-0479">Metal-binding</keyword>
<evidence type="ECO:0000256" key="4">
    <source>
        <dbReference type="ARBA" id="ARBA00012449"/>
    </source>
</evidence>
<comment type="similarity">
    <text evidence="3 14">Belongs to the peptidase M16 family.</text>
</comment>
<evidence type="ECO:0000256" key="1">
    <source>
        <dbReference type="ARBA" id="ARBA00001947"/>
    </source>
</evidence>
<evidence type="ECO:0000313" key="20">
    <source>
        <dbReference type="Proteomes" id="UP001166251"/>
    </source>
</evidence>
<dbReference type="Gene3D" id="3.30.830.10">
    <property type="entry name" value="Metalloenzyme, LuxS/M16 peptidase-like"/>
    <property type="match status" value="4"/>
</dbReference>
<accession>A0ABS7EDT6</accession>
<evidence type="ECO:0000256" key="11">
    <source>
        <dbReference type="ARBA" id="ARBA00029597"/>
    </source>
</evidence>
<dbReference type="SUPFAM" id="SSF63411">
    <property type="entry name" value="LuxS/MPP-like metallohydrolase"/>
    <property type="match status" value="4"/>
</dbReference>
<evidence type="ECO:0000256" key="6">
    <source>
        <dbReference type="ARBA" id="ARBA00022670"/>
    </source>
</evidence>
<proteinExistence type="inferred from homology"/>
<dbReference type="InterPro" id="IPR011765">
    <property type="entry name" value="Pept_M16_N"/>
</dbReference>
<gene>
    <name evidence="19" type="ORF">K0504_05195</name>
</gene>
<dbReference type="PROSITE" id="PS00143">
    <property type="entry name" value="INSULINASE"/>
    <property type="match status" value="1"/>
</dbReference>